<feature type="transmembrane region" description="Helical" evidence="1">
    <location>
        <begin position="12"/>
        <end position="34"/>
    </location>
</feature>
<evidence type="ECO:0000313" key="3">
    <source>
        <dbReference type="Proteomes" id="UP000319576"/>
    </source>
</evidence>
<sequence length="132" mass="13405">MPILSQPAFGPKLSIAFITGGALIDVWDLVWYYTLAPHPLSPPLQFMFWGLLLTGAVFLTIGFFLGSIGRAARKAELPPTAETTRAEASVQAAAAANPAVAPAMVAPAVAGIAPAQVVAPAGVAPTVVPSGS</sequence>
<evidence type="ECO:0000313" key="2">
    <source>
        <dbReference type="EMBL" id="QDU21243.1"/>
    </source>
</evidence>
<dbReference type="AlphaFoldDB" id="A0A517XUR3"/>
<keyword evidence="1" id="KW-0812">Transmembrane</keyword>
<dbReference type="KEGG" id="uli:ETAA1_32080"/>
<dbReference type="Proteomes" id="UP000319576">
    <property type="component" value="Chromosome"/>
</dbReference>
<proteinExistence type="predicted"/>
<keyword evidence="1" id="KW-0472">Membrane</keyword>
<protein>
    <submittedName>
        <fullName evidence="2">Uncharacterized protein</fullName>
    </submittedName>
</protein>
<organism evidence="2 3">
    <name type="scientific">Urbifossiella limnaea</name>
    <dbReference type="NCBI Taxonomy" id="2528023"/>
    <lineage>
        <taxon>Bacteria</taxon>
        <taxon>Pseudomonadati</taxon>
        <taxon>Planctomycetota</taxon>
        <taxon>Planctomycetia</taxon>
        <taxon>Gemmatales</taxon>
        <taxon>Gemmataceae</taxon>
        <taxon>Urbifossiella</taxon>
    </lineage>
</organism>
<accession>A0A517XUR3</accession>
<feature type="transmembrane region" description="Helical" evidence="1">
    <location>
        <begin position="46"/>
        <end position="65"/>
    </location>
</feature>
<reference evidence="2 3" key="1">
    <citation type="submission" date="2019-02" db="EMBL/GenBank/DDBJ databases">
        <title>Deep-cultivation of Planctomycetes and their phenomic and genomic characterization uncovers novel biology.</title>
        <authorList>
            <person name="Wiegand S."/>
            <person name="Jogler M."/>
            <person name="Boedeker C."/>
            <person name="Pinto D."/>
            <person name="Vollmers J."/>
            <person name="Rivas-Marin E."/>
            <person name="Kohn T."/>
            <person name="Peeters S.H."/>
            <person name="Heuer A."/>
            <person name="Rast P."/>
            <person name="Oberbeckmann S."/>
            <person name="Bunk B."/>
            <person name="Jeske O."/>
            <person name="Meyerdierks A."/>
            <person name="Storesund J.E."/>
            <person name="Kallscheuer N."/>
            <person name="Luecker S."/>
            <person name="Lage O.M."/>
            <person name="Pohl T."/>
            <person name="Merkel B.J."/>
            <person name="Hornburger P."/>
            <person name="Mueller R.-W."/>
            <person name="Bruemmer F."/>
            <person name="Labrenz M."/>
            <person name="Spormann A.M."/>
            <person name="Op den Camp H."/>
            <person name="Overmann J."/>
            <person name="Amann R."/>
            <person name="Jetten M.S.M."/>
            <person name="Mascher T."/>
            <person name="Medema M.H."/>
            <person name="Devos D.P."/>
            <person name="Kaster A.-K."/>
            <person name="Ovreas L."/>
            <person name="Rohde M."/>
            <person name="Galperin M.Y."/>
            <person name="Jogler C."/>
        </authorList>
    </citation>
    <scope>NUCLEOTIDE SEQUENCE [LARGE SCALE GENOMIC DNA]</scope>
    <source>
        <strain evidence="2 3">ETA_A1</strain>
    </source>
</reference>
<dbReference type="EMBL" id="CP036273">
    <property type="protein sequence ID" value="QDU21243.1"/>
    <property type="molecule type" value="Genomic_DNA"/>
</dbReference>
<dbReference type="OrthoDB" id="291798at2"/>
<name>A0A517XUR3_9BACT</name>
<keyword evidence="1" id="KW-1133">Transmembrane helix</keyword>
<gene>
    <name evidence="2" type="ORF">ETAA1_32080</name>
</gene>
<keyword evidence="3" id="KW-1185">Reference proteome</keyword>
<dbReference type="RefSeq" id="WP_145240056.1">
    <property type="nucleotide sequence ID" value="NZ_CP036273.1"/>
</dbReference>
<evidence type="ECO:0000256" key="1">
    <source>
        <dbReference type="SAM" id="Phobius"/>
    </source>
</evidence>